<dbReference type="PIRSF" id="PIRSF002703">
    <property type="entry name" value="Thaumatin"/>
    <property type="match status" value="1"/>
</dbReference>
<dbReference type="Proteomes" id="UP000694864">
    <property type="component" value="Chromosome 11"/>
</dbReference>
<evidence type="ECO:0000256" key="1">
    <source>
        <dbReference type="SAM" id="SignalP"/>
    </source>
</evidence>
<proteinExistence type="predicted"/>
<dbReference type="PRINTS" id="PR00347">
    <property type="entry name" value="THAUMATIN"/>
</dbReference>
<dbReference type="Pfam" id="PF00314">
    <property type="entry name" value="Thaumatin"/>
    <property type="match status" value="1"/>
</dbReference>
<dbReference type="InterPro" id="IPR017949">
    <property type="entry name" value="Thaumatin_CS"/>
</dbReference>
<dbReference type="PROSITE" id="PS51367">
    <property type="entry name" value="THAUMATIN_2"/>
    <property type="match status" value="1"/>
</dbReference>
<dbReference type="PANTHER" id="PTHR31048">
    <property type="entry name" value="OS03G0233200 PROTEIN"/>
    <property type="match status" value="1"/>
</dbReference>
<dbReference type="InterPro" id="IPR037176">
    <property type="entry name" value="Osmotin/thaumatin-like_sf"/>
</dbReference>
<reference evidence="2" key="1">
    <citation type="journal article" date="2014" name="Nat. Commun.">
        <title>The emerging biofuel crop Camelina sativa retains a highly undifferentiated hexaploid genome structure.</title>
        <authorList>
            <person name="Kagale S."/>
            <person name="Koh C."/>
            <person name="Nixon J."/>
            <person name="Bollina V."/>
            <person name="Clarke W.E."/>
            <person name="Tuteja R."/>
            <person name="Spillane C."/>
            <person name="Robinson S.J."/>
            <person name="Links M.G."/>
            <person name="Clarke C."/>
            <person name="Higgins E.E."/>
            <person name="Huebert T."/>
            <person name="Sharpe A.G."/>
            <person name="Parkin I.A."/>
        </authorList>
    </citation>
    <scope>NUCLEOTIDE SEQUENCE [LARGE SCALE GENOMIC DNA]</scope>
    <source>
        <strain evidence="2">cv. DH55</strain>
    </source>
</reference>
<reference evidence="3" key="2">
    <citation type="submission" date="2025-08" db="UniProtKB">
        <authorList>
            <consortium name="RefSeq"/>
        </authorList>
    </citation>
    <scope>IDENTIFICATION</scope>
    <source>
        <tissue evidence="3">Leaf</tissue>
    </source>
</reference>
<feature type="chain" id="PRO_5046337213" evidence="1">
    <location>
        <begin position="23"/>
        <end position="260"/>
    </location>
</feature>
<organism evidence="2 3">
    <name type="scientific">Camelina sativa</name>
    <name type="common">False flax</name>
    <name type="synonym">Myagrum sativum</name>
    <dbReference type="NCBI Taxonomy" id="90675"/>
    <lineage>
        <taxon>Eukaryota</taxon>
        <taxon>Viridiplantae</taxon>
        <taxon>Streptophyta</taxon>
        <taxon>Embryophyta</taxon>
        <taxon>Tracheophyta</taxon>
        <taxon>Spermatophyta</taxon>
        <taxon>Magnoliopsida</taxon>
        <taxon>eudicotyledons</taxon>
        <taxon>Gunneridae</taxon>
        <taxon>Pentapetalae</taxon>
        <taxon>rosids</taxon>
        <taxon>malvids</taxon>
        <taxon>Brassicales</taxon>
        <taxon>Brassicaceae</taxon>
        <taxon>Camelineae</taxon>
        <taxon>Camelina</taxon>
    </lineage>
</organism>
<feature type="signal peptide" evidence="1">
    <location>
        <begin position="1"/>
        <end position="22"/>
    </location>
</feature>
<sequence length="260" mass="28708">MGERNPFIFFLASHLFISRVLSRTIITIENKCDQTVWPVIYSWNSQITTTGFTLKTGEARDINAPSSWYGIISGRTLCSTAAGNFSCVTGDCDSGKIECSLDDYGWSPVTYAYFRFDNKGGSDSYTISVEYGYNLPIVVIPSQNTSTCIPAGCVVDDLNKTCPEDLKTFSGDKLVACSSACQESGEPEICCTNDYKSKENCKPTTYTNNFESACPRAYVYAYDEYVSTFTCPNSTDYVVTFCASSLILNNTTNSSMYFPD</sequence>
<keyword evidence="2" id="KW-1185">Reference proteome</keyword>
<protein>
    <submittedName>
        <fullName evidence="3">Thaumatin-like protein 1b</fullName>
    </submittedName>
</protein>
<accession>A0ABM0UE95</accession>
<dbReference type="Gene3D" id="2.60.110.10">
    <property type="entry name" value="Thaumatin"/>
    <property type="match status" value="1"/>
</dbReference>
<dbReference type="SUPFAM" id="SSF49870">
    <property type="entry name" value="Osmotin, thaumatin-like protein"/>
    <property type="match status" value="1"/>
</dbReference>
<dbReference type="InterPro" id="IPR001938">
    <property type="entry name" value="Thaumatin"/>
</dbReference>
<dbReference type="RefSeq" id="XP_010439883.1">
    <property type="nucleotide sequence ID" value="XM_010441581.1"/>
</dbReference>
<dbReference type="GeneID" id="104723253"/>
<name>A0ABM0UE95_CAMSA</name>
<evidence type="ECO:0000313" key="3">
    <source>
        <dbReference type="RefSeq" id="XP_010439883.1"/>
    </source>
</evidence>
<dbReference type="PROSITE" id="PS00316">
    <property type="entry name" value="THAUMATIN_1"/>
    <property type="match status" value="1"/>
</dbReference>
<evidence type="ECO:0000313" key="2">
    <source>
        <dbReference type="Proteomes" id="UP000694864"/>
    </source>
</evidence>
<keyword evidence="1" id="KW-0732">Signal</keyword>
<gene>
    <name evidence="3" type="primary">LOC104723253</name>
</gene>
<dbReference type="SMART" id="SM00205">
    <property type="entry name" value="THN"/>
    <property type="match status" value="1"/>
</dbReference>